<protein>
    <submittedName>
        <fullName evidence="2">Uncharacterized protein</fullName>
    </submittedName>
</protein>
<evidence type="ECO:0000313" key="3">
    <source>
        <dbReference type="Proteomes" id="UP000193431"/>
    </source>
</evidence>
<keyword evidence="3" id="KW-1185">Reference proteome</keyword>
<feature type="coiled-coil region" evidence="1">
    <location>
        <begin position="19"/>
        <end position="53"/>
    </location>
</feature>
<dbReference type="RefSeq" id="WP_085767035.1">
    <property type="nucleotide sequence ID" value="NZ_CP019344.1"/>
</dbReference>
<gene>
    <name evidence="2" type="ORF">BST97_09650</name>
</gene>
<proteinExistence type="predicted"/>
<evidence type="ECO:0000313" key="2">
    <source>
        <dbReference type="EMBL" id="ARN78234.1"/>
    </source>
</evidence>
<dbReference type="OrthoDB" id="9856331at2"/>
<name>A0A1W6MKU1_9FLAO</name>
<accession>A0A1W6MKU1</accession>
<dbReference type="AlphaFoldDB" id="A0A1W6MKU1"/>
<dbReference type="Proteomes" id="UP000193431">
    <property type="component" value="Chromosome"/>
</dbReference>
<evidence type="ECO:0000256" key="1">
    <source>
        <dbReference type="SAM" id="Coils"/>
    </source>
</evidence>
<dbReference type="EMBL" id="CP019344">
    <property type="protein sequence ID" value="ARN78234.1"/>
    <property type="molecule type" value="Genomic_DNA"/>
</dbReference>
<reference evidence="2 3" key="1">
    <citation type="submission" date="2016-11" db="EMBL/GenBank/DDBJ databases">
        <title>Trade-off between light-utilization and light-protection in marine flavobacteria.</title>
        <authorList>
            <person name="Kumagai Y."/>
        </authorList>
    </citation>
    <scope>NUCLEOTIDE SEQUENCE [LARGE SCALE GENOMIC DNA]</scope>
    <source>
        <strain evidence="2 3">JCM 13191</strain>
    </source>
</reference>
<organism evidence="2 3">
    <name type="scientific">Nonlabens spongiae</name>
    <dbReference type="NCBI Taxonomy" id="331648"/>
    <lineage>
        <taxon>Bacteria</taxon>
        <taxon>Pseudomonadati</taxon>
        <taxon>Bacteroidota</taxon>
        <taxon>Flavobacteriia</taxon>
        <taxon>Flavobacteriales</taxon>
        <taxon>Flavobacteriaceae</taxon>
        <taxon>Nonlabens</taxon>
    </lineage>
</organism>
<sequence length="196" mass="22774">MSQIIGILFISGVVIALILEDKKSSKKFYEDRIEDLKNELSNKKNSILRLEKQLSQLSILDTQPNFGYTSEDEYNDAIDELEKNMKSNSILETIYHDVDLPDQLFYVSIREKTQTLLSKLEQTGIHHKDQRFSEDLVDAREKITGQLMNLELFIRDYIQQNSVRLAKEKYLGLVKIFEISGRDVADSKSLYSELFL</sequence>
<keyword evidence="1" id="KW-0175">Coiled coil</keyword>